<evidence type="ECO:0000313" key="8">
    <source>
        <dbReference type="Proteomes" id="UP000279384"/>
    </source>
</evidence>
<dbReference type="PANTHER" id="PTHR42792:SF1">
    <property type="entry name" value="FLAGELLAR HOOK-ASSOCIATED PROTEIN 3"/>
    <property type="match status" value="1"/>
</dbReference>
<dbReference type="InterPro" id="IPR013384">
    <property type="entry name" value="Flagell_FlgL"/>
</dbReference>
<comment type="caution">
    <text evidence="7">The sequence shown here is derived from an EMBL/GenBank/DDBJ whole genome shotgun (WGS) entry which is preliminary data.</text>
</comment>
<gene>
    <name evidence="7" type="ORF">C8E02_1882</name>
</gene>
<dbReference type="Pfam" id="PF00669">
    <property type="entry name" value="Flagellin_N"/>
    <property type="match status" value="1"/>
</dbReference>
<dbReference type="Proteomes" id="UP000279384">
    <property type="component" value="Unassembled WGS sequence"/>
</dbReference>
<dbReference type="Pfam" id="PF00700">
    <property type="entry name" value="Flagellin_C"/>
    <property type="match status" value="1"/>
</dbReference>
<comment type="subcellular location">
    <subcellularLocation>
        <location evidence="1">Bacterial flagellum</location>
    </subcellularLocation>
    <subcellularLocation>
        <location evidence="2">Secreted</location>
    </subcellularLocation>
</comment>
<keyword evidence="7" id="KW-0966">Cell projection</keyword>
<dbReference type="GO" id="GO:0071973">
    <property type="term" value="P:bacterial-type flagellum-dependent cell motility"/>
    <property type="evidence" value="ECO:0007669"/>
    <property type="project" value="InterPro"/>
</dbReference>
<dbReference type="RefSeq" id="WP_047966872.1">
    <property type="nucleotide sequence ID" value="NZ_JAYRSL010000004.1"/>
</dbReference>
<dbReference type="GO" id="GO:0005576">
    <property type="term" value="C:extracellular region"/>
    <property type="evidence" value="ECO:0007669"/>
    <property type="project" value="UniProtKB-SubCell"/>
</dbReference>
<dbReference type="PANTHER" id="PTHR42792">
    <property type="entry name" value="FLAGELLIN"/>
    <property type="match status" value="1"/>
</dbReference>
<dbReference type="SUPFAM" id="SSF64518">
    <property type="entry name" value="Phase 1 flagellin"/>
    <property type="match status" value="1"/>
</dbReference>
<evidence type="ECO:0000256" key="1">
    <source>
        <dbReference type="ARBA" id="ARBA00004365"/>
    </source>
</evidence>
<evidence type="ECO:0000259" key="5">
    <source>
        <dbReference type="Pfam" id="PF00669"/>
    </source>
</evidence>
<evidence type="ECO:0000259" key="6">
    <source>
        <dbReference type="Pfam" id="PF00700"/>
    </source>
</evidence>
<dbReference type="InterPro" id="IPR046358">
    <property type="entry name" value="Flagellin_C"/>
</dbReference>
<feature type="domain" description="Flagellin C-terminal" evidence="6">
    <location>
        <begin position="220"/>
        <end position="295"/>
    </location>
</feature>
<reference evidence="7 8" key="1">
    <citation type="submission" date="2018-10" db="EMBL/GenBank/DDBJ databases">
        <title>Genomic Encyclopedia of Type Strains, Phase IV (KMG-IV): sequencing the most valuable type-strain genomes for metagenomic binning, comparative biology and taxonomic classification.</title>
        <authorList>
            <person name="Goeker M."/>
        </authorList>
    </citation>
    <scope>NUCLEOTIDE SEQUENCE [LARGE SCALE GENOMIC DNA]</scope>
    <source>
        <strain evidence="7 8">DSM 3303</strain>
    </source>
</reference>
<dbReference type="AlphaFoldDB" id="A0A495BD51"/>
<feature type="domain" description="Flagellin N-terminal" evidence="5">
    <location>
        <begin position="9"/>
        <end position="139"/>
    </location>
</feature>
<proteinExistence type="inferred from homology"/>
<organism evidence="7 8">
    <name type="scientific">Vogesella indigofera</name>
    <name type="common">Pseudomonas indigofera</name>
    <dbReference type="NCBI Taxonomy" id="45465"/>
    <lineage>
        <taxon>Bacteria</taxon>
        <taxon>Pseudomonadati</taxon>
        <taxon>Pseudomonadota</taxon>
        <taxon>Betaproteobacteria</taxon>
        <taxon>Neisseriales</taxon>
        <taxon>Chromobacteriaceae</taxon>
        <taxon>Vogesella</taxon>
    </lineage>
</organism>
<evidence type="ECO:0000256" key="4">
    <source>
        <dbReference type="ARBA" id="ARBA00023143"/>
    </source>
</evidence>
<dbReference type="InterPro" id="IPR001029">
    <property type="entry name" value="Flagellin_N"/>
</dbReference>
<protein>
    <submittedName>
        <fullName evidence="7">Flagellar hook-associated protein 3 FlgL</fullName>
    </submittedName>
</protein>
<dbReference type="Gene3D" id="1.20.1330.10">
    <property type="entry name" value="f41 fragment of flagellin, N-terminal domain"/>
    <property type="match status" value="1"/>
</dbReference>
<keyword evidence="4" id="KW-0975">Bacterial flagellum</keyword>
<dbReference type="InterPro" id="IPR001492">
    <property type="entry name" value="Flagellin"/>
</dbReference>
<dbReference type="EMBL" id="RBID01000014">
    <property type="protein sequence ID" value="RKQ58906.1"/>
    <property type="molecule type" value="Genomic_DNA"/>
</dbReference>
<evidence type="ECO:0000256" key="2">
    <source>
        <dbReference type="ARBA" id="ARBA00004613"/>
    </source>
</evidence>
<keyword evidence="7" id="KW-0282">Flagellum</keyword>
<keyword evidence="7" id="KW-0969">Cilium</keyword>
<name>A0A495BD51_VOGIN</name>
<accession>A0A495BD51</accession>
<evidence type="ECO:0000313" key="7">
    <source>
        <dbReference type="EMBL" id="RKQ58906.1"/>
    </source>
</evidence>
<dbReference type="GO" id="GO:0005198">
    <property type="term" value="F:structural molecule activity"/>
    <property type="evidence" value="ECO:0007669"/>
    <property type="project" value="InterPro"/>
</dbReference>
<sequence length="303" mass="32747">MRIASTQYHTAMSLALDQTSAKTAELLQQMSSGKRLLLPSDDPIASVRLLRLGREEAALGQYRDNIASVRSKLSVNESYLAGMGRDMLDVRDLLLMTLEGSYTAQDLRDMAGPLQSLRDSLFYAANSKDQEGRYLFSGTAIAQPALSLDAAQPAGSRYSFTGNSLPQQVMVGHGVTQAANVTLEHLPDFLNSLDATIAVLQDPALNPQDPATGSQLSATLQALDVAHNRNTSKISQLGSSQNTLQMMADNHGNVSLSNQQSITQLESLDYAQANINMNSYMLALQSSQKAYGRVSSLTLFDVL</sequence>
<comment type="similarity">
    <text evidence="3">Belongs to the bacterial flagellin family.</text>
</comment>
<evidence type="ECO:0000256" key="3">
    <source>
        <dbReference type="ARBA" id="ARBA00005709"/>
    </source>
</evidence>
<dbReference type="NCBIfam" id="TIGR02550">
    <property type="entry name" value="flagell_flgL"/>
    <property type="match status" value="1"/>
</dbReference>
<dbReference type="GO" id="GO:0009424">
    <property type="term" value="C:bacterial-type flagellum hook"/>
    <property type="evidence" value="ECO:0007669"/>
    <property type="project" value="InterPro"/>
</dbReference>